<evidence type="ECO:0000256" key="7">
    <source>
        <dbReference type="ARBA" id="ARBA00022741"/>
    </source>
</evidence>
<proteinExistence type="inferred from homology"/>
<dbReference type="GO" id="GO:0005524">
    <property type="term" value="F:ATP binding"/>
    <property type="evidence" value="ECO:0007669"/>
    <property type="project" value="UniProtKB-KW"/>
</dbReference>
<evidence type="ECO:0000313" key="18">
    <source>
        <dbReference type="Proteomes" id="UP000235965"/>
    </source>
</evidence>
<evidence type="ECO:0000256" key="1">
    <source>
        <dbReference type="ARBA" id="ARBA00004496"/>
    </source>
</evidence>
<dbReference type="GO" id="GO:0019563">
    <property type="term" value="P:glycerol catabolic process"/>
    <property type="evidence" value="ECO:0007669"/>
    <property type="project" value="UniProtKB-UniPathway"/>
</dbReference>
<dbReference type="InterPro" id="IPR018484">
    <property type="entry name" value="FGGY_N"/>
</dbReference>
<evidence type="ECO:0000256" key="8">
    <source>
        <dbReference type="ARBA" id="ARBA00022777"/>
    </source>
</evidence>
<evidence type="ECO:0000256" key="10">
    <source>
        <dbReference type="ARBA" id="ARBA00022840"/>
    </source>
</evidence>
<comment type="subcellular location">
    <subcellularLocation>
        <location evidence="1">Cytoplasm</location>
    </subcellularLocation>
</comment>
<dbReference type="InterPro" id="IPR043129">
    <property type="entry name" value="ATPase_NBD"/>
</dbReference>
<sequence>VHSSRSRSSALDVGTTTVRCYVLDNSTTVIGKACQEIEHLYPQIGQDEIEPEELWTKSVSVLRDSIKAAGVNPHQIACIGISAQRSSFITWHRETGEPFHNFITWRDLRADGLVQQWNKSLTMKSIRMGALCLYTISRNKRYLAGSVLKLMNAQVTLRLVWVLKNVEALQKAAKCHQAMFGTIDTWLLYRLTGGKFHVTDVSSASATGFYDPFVMEWCDWVLRLFCIPSDMLPEVWDTACDFGCITTDIVEAAIPIRSLVADQAASLFGSCCFEEGDVKVTMGTGTFLNVNTGYKPQASVAGLYPQIGWRVVDEIVFIMEGASHDTGSLINWAQQIGLFSEPTDSADMANSVQNSNGLCFIPAFNGIQVPINNFQAAAGFIGIKPTTSRQHMVRAILESIVFRVVQLYQALLREVKNHYTCIKVDGGVSRNDFVDQLLADLTGLKVERPKSSEMTALGAAFLAGLYEGVWQSKDELRMLRQVDRVFEPRANVCEEYDSILTLWSQALHRFLDWYDT</sequence>
<keyword evidence="10" id="KW-0067">ATP-binding</keyword>
<feature type="domain" description="Carbohydrate kinase FGGY C-terminal" evidence="16">
    <location>
        <begin position="279"/>
        <end position="464"/>
    </location>
</feature>
<dbReference type="InterPro" id="IPR018483">
    <property type="entry name" value="Carb_kinase_FGGY_CS"/>
</dbReference>
<evidence type="ECO:0000256" key="13">
    <source>
        <dbReference type="ARBA" id="ARBA00047192"/>
    </source>
</evidence>
<comment type="similarity">
    <text evidence="3 14">Belongs to the FGGY kinase family.</text>
</comment>
<evidence type="ECO:0000256" key="4">
    <source>
        <dbReference type="ARBA" id="ARBA00012099"/>
    </source>
</evidence>
<dbReference type="Gene3D" id="3.30.420.40">
    <property type="match status" value="2"/>
</dbReference>
<dbReference type="InterPro" id="IPR000577">
    <property type="entry name" value="Carb_kinase_FGGY"/>
</dbReference>
<evidence type="ECO:0000256" key="6">
    <source>
        <dbReference type="ARBA" id="ARBA00022679"/>
    </source>
</evidence>
<dbReference type="UniPathway" id="UPA00618">
    <property type="reaction ID" value="UER00672"/>
</dbReference>
<comment type="function">
    <text evidence="12">Skin-specific kinase that plays a key role in glycerol metabolism, catalyzing its phosphorylation to produce sn-glycerol 3-phosphate. Involved in skin-specific regulation of sterol regulatory element-binding protein (SREBP) processing and lipid biosynthesis.</text>
</comment>
<dbReference type="PROSITE" id="PS00445">
    <property type="entry name" value="FGGY_KINASES_2"/>
    <property type="match status" value="1"/>
</dbReference>
<dbReference type="EMBL" id="NEVH01002546">
    <property type="protein sequence ID" value="PNF42203.1"/>
    <property type="molecule type" value="Genomic_DNA"/>
</dbReference>
<evidence type="ECO:0000256" key="3">
    <source>
        <dbReference type="ARBA" id="ARBA00009156"/>
    </source>
</evidence>
<dbReference type="GO" id="GO:0005739">
    <property type="term" value="C:mitochondrion"/>
    <property type="evidence" value="ECO:0007669"/>
    <property type="project" value="TreeGrafter"/>
</dbReference>
<evidence type="ECO:0000256" key="5">
    <source>
        <dbReference type="ARBA" id="ARBA00022490"/>
    </source>
</evidence>
<dbReference type="InterPro" id="IPR018485">
    <property type="entry name" value="FGGY_C"/>
</dbReference>
<dbReference type="GO" id="GO:0006641">
    <property type="term" value="P:triglyceride metabolic process"/>
    <property type="evidence" value="ECO:0007669"/>
    <property type="project" value="TreeGrafter"/>
</dbReference>
<dbReference type="PIRSF" id="PIRSF000538">
    <property type="entry name" value="GlpK"/>
    <property type="match status" value="1"/>
</dbReference>
<dbReference type="EC" id="2.7.1.30" evidence="4"/>
<keyword evidence="7" id="KW-0547">Nucleotide-binding</keyword>
<evidence type="ECO:0000256" key="9">
    <source>
        <dbReference type="ARBA" id="ARBA00022798"/>
    </source>
</evidence>
<dbReference type="OrthoDB" id="6278781at2759"/>
<gene>
    <name evidence="17" type="primary">GK5_1</name>
    <name evidence="17" type="ORF">B7P43_G06470</name>
</gene>
<keyword evidence="5" id="KW-0963">Cytoplasm</keyword>
<protein>
    <recommendedName>
        <fullName evidence="13">Glycerol kinase 5</fullName>
        <ecNumber evidence="4">2.7.1.30</ecNumber>
    </recommendedName>
    <alternativeName>
        <fullName evidence="11">ATP:glycerol 3-phosphotransferase 5</fullName>
    </alternativeName>
</protein>
<comment type="pathway">
    <text evidence="2">Polyol metabolism; glycerol degradation via glycerol kinase pathway; sn-glycerol 3-phosphate from glycerol: step 1/1.</text>
</comment>
<dbReference type="AlphaFoldDB" id="A0A2J7RMY8"/>
<dbReference type="Pfam" id="PF00370">
    <property type="entry name" value="FGGY_N"/>
    <property type="match status" value="1"/>
</dbReference>
<evidence type="ECO:0000259" key="16">
    <source>
        <dbReference type="Pfam" id="PF02782"/>
    </source>
</evidence>
<dbReference type="Pfam" id="PF02782">
    <property type="entry name" value="FGGY_C"/>
    <property type="match status" value="1"/>
</dbReference>
<name>A0A2J7RMY8_9NEOP</name>
<dbReference type="SUPFAM" id="SSF53067">
    <property type="entry name" value="Actin-like ATPase domain"/>
    <property type="match status" value="2"/>
</dbReference>
<dbReference type="Proteomes" id="UP000235965">
    <property type="component" value="Unassembled WGS sequence"/>
</dbReference>
<dbReference type="InterPro" id="IPR037444">
    <property type="entry name" value="GK5"/>
</dbReference>
<evidence type="ECO:0000256" key="12">
    <source>
        <dbReference type="ARBA" id="ARBA00045165"/>
    </source>
</evidence>
<evidence type="ECO:0000259" key="15">
    <source>
        <dbReference type="Pfam" id="PF00370"/>
    </source>
</evidence>
<dbReference type="CDD" id="cd07793">
    <property type="entry name" value="ASKHA_NBD_FGGY_GK5-like"/>
    <property type="match status" value="1"/>
</dbReference>
<keyword evidence="18" id="KW-1185">Reference proteome</keyword>
<dbReference type="FunFam" id="3.30.420.40:FF:000104">
    <property type="entry name" value="putative glycerol kinase 5"/>
    <property type="match status" value="1"/>
</dbReference>
<feature type="domain" description="Carbohydrate kinase FGGY N-terminal" evidence="15">
    <location>
        <begin position="10"/>
        <end position="269"/>
    </location>
</feature>
<keyword evidence="8 14" id="KW-0418">Kinase</keyword>
<dbReference type="GO" id="GO:0004370">
    <property type="term" value="F:glycerol kinase activity"/>
    <property type="evidence" value="ECO:0007669"/>
    <property type="project" value="UniProtKB-EC"/>
</dbReference>
<keyword evidence="9" id="KW-0319">Glycerol metabolism</keyword>
<comment type="caution">
    <text evidence="17">The sequence shown here is derived from an EMBL/GenBank/DDBJ whole genome shotgun (WGS) entry which is preliminary data.</text>
</comment>
<organism evidence="17 18">
    <name type="scientific">Cryptotermes secundus</name>
    <dbReference type="NCBI Taxonomy" id="105785"/>
    <lineage>
        <taxon>Eukaryota</taxon>
        <taxon>Metazoa</taxon>
        <taxon>Ecdysozoa</taxon>
        <taxon>Arthropoda</taxon>
        <taxon>Hexapoda</taxon>
        <taxon>Insecta</taxon>
        <taxon>Pterygota</taxon>
        <taxon>Neoptera</taxon>
        <taxon>Polyneoptera</taxon>
        <taxon>Dictyoptera</taxon>
        <taxon>Blattodea</taxon>
        <taxon>Blattoidea</taxon>
        <taxon>Termitoidae</taxon>
        <taxon>Kalotermitidae</taxon>
        <taxon>Cryptotermitinae</taxon>
        <taxon>Cryptotermes</taxon>
    </lineage>
</organism>
<accession>A0A2J7RMY8</accession>
<reference evidence="17 18" key="1">
    <citation type="submission" date="2017-12" db="EMBL/GenBank/DDBJ databases">
        <title>Hemimetabolous genomes reveal molecular basis of termite eusociality.</title>
        <authorList>
            <person name="Harrison M.C."/>
            <person name="Jongepier E."/>
            <person name="Robertson H.M."/>
            <person name="Arning N."/>
            <person name="Bitard-Feildel T."/>
            <person name="Chao H."/>
            <person name="Childers C.P."/>
            <person name="Dinh H."/>
            <person name="Doddapaneni H."/>
            <person name="Dugan S."/>
            <person name="Gowin J."/>
            <person name="Greiner C."/>
            <person name="Han Y."/>
            <person name="Hu H."/>
            <person name="Hughes D.S.T."/>
            <person name="Huylmans A.-K."/>
            <person name="Kemena C."/>
            <person name="Kremer L.P.M."/>
            <person name="Lee S.L."/>
            <person name="Lopez-Ezquerra A."/>
            <person name="Mallet L."/>
            <person name="Monroy-Kuhn J.M."/>
            <person name="Moser A."/>
            <person name="Murali S.C."/>
            <person name="Muzny D.M."/>
            <person name="Otani S."/>
            <person name="Piulachs M.-D."/>
            <person name="Poelchau M."/>
            <person name="Qu J."/>
            <person name="Schaub F."/>
            <person name="Wada-Katsumata A."/>
            <person name="Worley K.C."/>
            <person name="Xie Q."/>
            <person name="Ylla G."/>
            <person name="Poulsen M."/>
            <person name="Gibbs R.A."/>
            <person name="Schal C."/>
            <person name="Richards S."/>
            <person name="Belles X."/>
            <person name="Korb J."/>
            <person name="Bornberg-Bauer E."/>
        </authorList>
    </citation>
    <scope>NUCLEOTIDE SEQUENCE [LARGE SCALE GENOMIC DNA]</scope>
    <source>
        <tissue evidence="17">Whole body</tissue>
    </source>
</reference>
<dbReference type="PANTHER" id="PTHR10196:SF68">
    <property type="entry name" value="GLYCEROL KINASE 5-RELATED"/>
    <property type="match status" value="1"/>
</dbReference>
<dbReference type="PANTHER" id="PTHR10196">
    <property type="entry name" value="SUGAR KINASE"/>
    <property type="match status" value="1"/>
</dbReference>
<evidence type="ECO:0000256" key="14">
    <source>
        <dbReference type="RuleBase" id="RU003733"/>
    </source>
</evidence>
<evidence type="ECO:0000313" key="17">
    <source>
        <dbReference type="EMBL" id="PNF42203.1"/>
    </source>
</evidence>
<dbReference type="FunFam" id="3.30.420.40:FF:000102">
    <property type="entry name" value="Putative glycerol kinase 5"/>
    <property type="match status" value="1"/>
</dbReference>
<evidence type="ECO:0000256" key="11">
    <source>
        <dbReference type="ARBA" id="ARBA00033026"/>
    </source>
</evidence>
<evidence type="ECO:0000256" key="2">
    <source>
        <dbReference type="ARBA" id="ARBA00005190"/>
    </source>
</evidence>
<keyword evidence="6 14" id="KW-0808">Transferase</keyword>
<dbReference type="GO" id="GO:0046167">
    <property type="term" value="P:glycerol-3-phosphate biosynthetic process"/>
    <property type="evidence" value="ECO:0007669"/>
    <property type="project" value="TreeGrafter"/>
</dbReference>
<feature type="non-terminal residue" evidence="17">
    <location>
        <position position="1"/>
    </location>
</feature>